<evidence type="ECO:0000256" key="4">
    <source>
        <dbReference type="ARBA" id="ARBA00022679"/>
    </source>
</evidence>
<dbReference type="NCBIfam" id="NF008725">
    <property type="entry name" value="PRK11727.1"/>
    <property type="match status" value="1"/>
</dbReference>
<dbReference type="PANTHER" id="PTHR13393:SF0">
    <property type="entry name" value="RNA N6-ADENOSINE-METHYLTRANSFERASE METTL16"/>
    <property type="match status" value="1"/>
</dbReference>
<dbReference type="GO" id="GO:0005737">
    <property type="term" value="C:cytoplasm"/>
    <property type="evidence" value="ECO:0007669"/>
    <property type="project" value="UniProtKB-SubCell"/>
</dbReference>
<dbReference type="EC" id="2.1.1.181" evidence="6"/>
<keyword evidence="5 6" id="KW-0949">S-adenosyl-L-methionine</keyword>
<comment type="subcellular location">
    <subcellularLocation>
        <location evidence="6">Cytoplasm</location>
    </subcellularLocation>
</comment>
<keyword evidence="4 6" id="KW-0808">Transferase</keyword>
<comment type="caution">
    <text evidence="8">The sequence shown here is derived from an EMBL/GenBank/DDBJ whole genome shotgun (WGS) entry which is preliminary data.</text>
</comment>
<feature type="region of interest" description="Disordered" evidence="7">
    <location>
        <begin position="1"/>
        <end position="21"/>
    </location>
</feature>
<keyword evidence="2 6" id="KW-0698">rRNA processing</keyword>
<dbReference type="HAMAP" id="MF_01848">
    <property type="entry name" value="23SrRNA_methyltr_F"/>
    <property type="match status" value="1"/>
</dbReference>
<evidence type="ECO:0000256" key="6">
    <source>
        <dbReference type="HAMAP-Rule" id="MF_01848"/>
    </source>
</evidence>
<evidence type="ECO:0000256" key="5">
    <source>
        <dbReference type="ARBA" id="ARBA00022691"/>
    </source>
</evidence>
<dbReference type="GO" id="GO:0052907">
    <property type="term" value="F:23S rRNA (adenine(1618)-N(6))-methyltransferase activity"/>
    <property type="evidence" value="ECO:0007669"/>
    <property type="project" value="UniProtKB-EC"/>
</dbReference>
<evidence type="ECO:0000256" key="3">
    <source>
        <dbReference type="ARBA" id="ARBA00022603"/>
    </source>
</evidence>
<organism evidence="8 9">
    <name type="scientific">Hyunsoonleella pacifica</name>
    <dbReference type="NCBI Taxonomy" id="1080224"/>
    <lineage>
        <taxon>Bacteria</taxon>
        <taxon>Pseudomonadati</taxon>
        <taxon>Bacteroidota</taxon>
        <taxon>Flavobacteriia</taxon>
        <taxon>Flavobacteriales</taxon>
        <taxon>Flavobacteriaceae</taxon>
    </lineage>
</organism>
<comment type="function">
    <text evidence="6">Specifically methylates the adenine in position 1618 of 23S rRNA.</text>
</comment>
<evidence type="ECO:0000256" key="1">
    <source>
        <dbReference type="ARBA" id="ARBA00022490"/>
    </source>
</evidence>
<dbReference type="SUPFAM" id="SSF53335">
    <property type="entry name" value="S-adenosyl-L-methionine-dependent methyltransferases"/>
    <property type="match status" value="1"/>
</dbReference>
<dbReference type="InterPro" id="IPR016909">
    <property type="entry name" value="rRNA_lsu_MeTfrase_F"/>
</dbReference>
<keyword evidence="3 6" id="KW-0489">Methyltransferase</keyword>
<dbReference type="Pfam" id="PF05971">
    <property type="entry name" value="Methyltransf_10"/>
    <property type="match status" value="1"/>
</dbReference>
<evidence type="ECO:0000256" key="2">
    <source>
        <dbReference type="ARBA" id="ARBA00022552"/>
    </source>
</evidence>
<dbReference type="RefSeq" id="WP_130936344.1">
    <property type="nucleotide sequence ID" value="NZ_BMEE01000002.1"/>
</dbReference>
<comment type="similarity">
    <text evidence="6">Belongs to the methyltransferase superfamily. METTL16/RlmF family.</text>
</comment>
<keyword evidence="1 6" id="KW-0963">Cytoplasm</keyword>
<comment type="catalytic activity">
    <reaction evidence="6">
        <text>adenosine(1618) in 23S rRNA + S-adenosyl-L-methionine = N(6)-methyladenosine(1618) in 23S rRNA + S-adenosyl-L-homocysteine + H(+)</text>
        <dbReference type="Rhea" id="RHEA:16497"/>
        <dbReference type="Rhea" id="RHEA-COMP:10229"/>
        <dbReference type="Rhea" id="RHEA-COMP:10231"/>
        <dbReference type="ChEBI" id="CHEBI:15378"/>
        <dbReference type="ChEBI" id="CHEBI:57856"/>
        <dbReference type="ChEBI" id="CHEBI:59789"/>
        <dbReference type="ChEBI" id="CHEBI:74411"/>
        <dbReference type="ChEBI" id="CHEBI:74449"/>
        <dbReference type="EC" id="2.1.1.181"/>
    </reaction>
</comment>
<dbReference type="CDD" id="cd02440">
    <property type="entry name" value="AdoMet_MTases"/>
    <property type="match status" value="1"/>
</dbReference>
<dbReference type="AlphaFoldDB" id="A0A4Q9FQ60"/>
<accession>A0A4Q9FQ60</accession>
<dbReference type="Gene3D" id="3.40.50.150">
    <property type="entry name" value="Vaccinia Virus protein VP39"/>
    <property type="match status" value="1"/>
</dbReference>
<dbReference type="InterPro" id="IPR010286">
    <property type="entry name" value="METTL16/RlmF"/>
</dbReference>
<evidence type="ECO:0000256" key="7">
    <source>
        <dbReference type="SAM" id="MobiDB-lite"/>
    </source>
</evidence>
<gene>
    <name evidence="6 8" type="primary">rlmF</name>
    <name evidence="8" type="ORF">EYD46_06870</name>
</gene>
<name>A0A4Q9FQ60_9FLAO</name>
<dbReference type="Proteomes" id="UP000292372">
    <property type="component" value="Unassembled WGS sequence"/>
</dbReference>
<evidence type="ECO:0000313" key="9">
    <source>
        <dbReference type="Proteomes" id="UP000292372"/>
    </source>
</evidence>
<dbReference type="PANTHER" id="PTHR13393">
    <property type="entry name" value="SAM-DEPENDENT METHYLTRANSFERASE"/>
    <property type="match status" value="1"/>
</dbReference>
<evidence type="ECO:0000313" key="8">
    <source>
        <dbReference type="EMBL" id="TBN16361.1"/>
    </source>
</evidence>
<dbReference type="OrthoDB" id="1115728at2"/>
<dbReference type="GO" id="GO:0070475">
    <property type="term" value="P:rRNA base methylation"/>
    <property type="evidence" value="ECO:0007669"/>
    <property type="project" value="TreeGrafter"/>
</dbReference>
<protein>
    <recommendedName>
        <fullName evidence="6">Ribosomal RNA large subunit methyltransferase F</fullName>
        <ecNumber evidence="6">2.1.1.181</ecNumber>
    </recommendedName>
    <alternativeName>
        <fullName evidence="6">23S rRNA mA1618 methyltransferase</fullName>
    </alternativeName>
    <alternativeName>
        <fullName evidence="6">rRNA adenine N-6-methyltransferase</fullName>
    </alternativeName>
</protein>
<dbReference type="EMBL" id="SIRS01000003">
    <property type="protein sequence ID" value="TBN16361.1"/>
    <property type="molecule type" value="Genomic_DNA"/>
</dbReference>
<keyword evidence="9" id="KW-1185">Reference proteome</keyword>
<proteinExistence type="inferred from homology"/>
<dbReference type="InterPro" id="IPR029063">
    <property type="entry name" value="SAM-dependent_MTases_sf"/>
</dbReference>
<reference evidence="8 9" key="1">
    <citation type="journal article" date="2015" name="Int. J. Syst. Evol. Microbiol.">
        <title>Hyunsoonleella pacifica sp. nov., isolated from seawater of South Pacific Gyre.</title>
        <authorList>
            <person name="Gao X."/>
            <person name="Zhang Z."/>
            <person name="Dai X."/>
            <person name="Zhang X.H."/>
        </authorList>
    </citation>
    <scope>NUCLEOTIDE SEQUENCE [LARGE SCALE GENOMIC DNA]</scope>
    <source>
        <strain evidence="8 9">SW033</strain>
    </source>
</reference>
<sequence length="320" mass="36601">MTAKRKQHQKKKTTLHPRSKHHGRYNFDELLKVVPKLSDVITPNKFGDLSINFFDPYAVKLLNTALLKFHYGINFWDIPSSYLCPPIPSRADYIHNLADLLTVKNKNNIPKGKHIKCIDIGVGANCIYPIIGIKEYGWFFVGTDIDDISITSAKKIVNNNKDLKNNITLRLQPLPKQIFEGVIHPDEKFHITMCNPPFHASLEEASASTSRKIKNLTKSKTTKPILNFGGKHNELWCDGGEAKFIQDMIYESRRFKTNCLWFTTLVSKASNLKGIYSTLKKVNAKEIKTLPMGQGHKISRIVAWTFLDKTEQNNWKFNKS</sequence>
<dbReference type="PIRSF" id="PIRSF029038">
    <property type="entry name" value="Mtase_YbiN_prd"/>
    <property type="match status" value="1"/>
</dbReference>